<protein>
    <submittedName>
        <fullName evidence="6">Aldehyde dehydrogenase family protein</fullName>
    </submittedName>
</protein>
<accession>A0A3A4KTF0</accession>
<evidence type="ECO:0000256" key="4">
    <source>
        <dbReference type="RuleBase" id="RU003345"/>
    </source>
</evidence>
<dbReference type="InterPro" id="IPR016161">
    <property type="entry name" value="Ald_DH/histidinol_DH"/>
</dbReference>
<dbReference type="InterPro" id="IPR016163">
    <property type="entry name" value="Ald_DH_C"/>
</dbReference>
<dbReference type="PROSITE" id="PS00070">
    <property type="entry name" value="ALDEHYDE_DEHYDR_CYS"/>
    <property type="match status" value="1"/>
</dbReference>
<name>A0A3A4KTF0_9NOCA</name>
<dbReference type="InterPro" id="IPR016162">
    <property type="entry name" value="Ald_DH_N"/>
</dbReference>
<evidence type="ECO:0000313" key="6">
    <source>
        <dbReference type="EMBL" id="RJO79425.1"/>
    </source>
</evidence>
<feature type="domain" description="Aldehyde dehydrogenase" evidence="5">
    <location>
        <begin position="21"/>
        <end position="482"/>
    </location>
</feature>
<dbReference type="EMBL" id="QZFU01000010">
    <property type="protein sequence ID" value="RJO79425.1"/>
    <property type="molecule type" value="Genomic_DNA"/>
</dbReference>
<evidence type="ECO:0000256" key="3">
    <source>
        <dbReference type="PROSITE-ProRule" id="PRU10007"/>
    </source>
</evidence>
<dbReference type="AlphaFoldDB" id="A0A3A4KTF0"/>
<dbReference type="InterPro" id="IPR015590">
    <property type="entry name" value="Aldehyde_DH_dom"/>
</dbReference>
<evidence type="ECO:0000259" key="5">
    <source>
        <dbReference type="Pfam" id="PF00171"/>
    </source>
</evidence>
<dbReference type="Pfam" id="PF00171">
    <property type="entry name" value="Aldedh"/>
    <property type="match status" value="1"/>
</dbReference>
<dbReference type="Proteomes" id="UP000266677">
    <property type="component" value="Unassembled WGS sequence"/>
</dbReference>
<dbReference type="Gene3D" id="3.40.605.10">
    <property type="entry name" value="Aldehyde Dehydrogenase, Chain A, domain 1"/>
    <property type="match status" value="1"/>
</dbReference>
<dbReference type="OrthoDB" id="6882680at2"/>
<dbReference type="GO" id="GO:0016620">
    <property type="term" value="F:oxidoreductase activity, acting on the aldehyde or oxo group of donors, NAD or NADP as acceptor"/>
    <property type="evidence" value="ECO:0007669"/>
    <property type="project" value="InterPro"/>
</dbReference>
<sequence>MTSETTLVPVHAGQLLIDGAWVAPGGADFVTVDPATGQPIARCAEAGPAGVDAAVAAARQALRGPWGRMSGDDRGKLLWRVAELVERAGERLAELETLDQGQPLGISTGVSVAATAAHFRYYAGWATKLDGAVHSVGYPDTFTYTRREPVGVCALITPWNFPLMIASWKIAPALACGNTIVVKPAEQTPLSTIRLGELLQEAGFPPGVVNILTGGPDTGRALSEHRGVDKVSFTGSTAVGRSIVAASAGNLKRVTLELGGKAPSIIAADADIDAAVAGNVQAALLNSGQVCAAMSRFYVDRARAAEFTEKLAAATSALRLGPGLAPETQLGPLVSAEHLAKVDSLVGTARVEGAEILSGGARADGALASGFFYRPTVVGGVTDTMTLAREEVFGPVLPVLTYEDQDELFDRANDTEYGLAAAIWTKDLGTAHRLAAGVRAGAVYVNMPAIPDATAPWGGFKASGWGREMGPYALDAYTEVKGVWVHYGD</sequence>
<gene>
    <name evidence="6" type="ORF">D5S18_02375</name>
</gene>
<reference evidence="6 7" key="1">
    <citation type="submission" date="2018-09" db="EMBL/GenBank/DDBJ databases">
        <title>YIM PH21274 draft genome.</title>
        <authorList>
            <person name="Miao C."/>
        </authorList>
    </citation>
    <scope>NUCLEOTIDE SEQUENCE [LARGE SCALE GENOMIC DNA]</scope>
    <source>
        <strain evidence="6 7">YIM PH 21724</strain>
    </source>
</reference>
<organism evidence="6 7">
    <name type="scientific">Nocardia panacis</name>
    <dbReference type="NCBI Taxonomy" id="2340916"/>
    <lineage>
        <taxon>Bacteria</taxon>
        <taxon>Bacillati</taxon>
        <taxon>Actinomycetota</taxon>
        <taxon>Actinomycetes</taxon>
        <taxon>Mycobacteriales</taxon>
        <taxon>Nocardiaceae</taxon>
        <taxon>Nocardia</taxon>
    </lineage>
</organism>
<dbReference type="FunFam" id="3.40.605.10:FF:000007">
    <property type="entry name" value="NAD/NADP-dependent betaine aldehyde dehydrogenase"/>
    <property type="match status" value="1"/>
</dbReference>
<keyword evidence="7" id="KW-1185">Reference proteome</keyword>
<feature type="active site" evidence="3">
    <location>
        <position position="257"/>
    </location>
</feature>
<comment type="caution">
    <text evidence="6">The sequence shown here is derived from an EMBL/GenBank/DDBJ whole genome shotgun (WGS) entry which is preliminary data.</text>
</comment>
<dbReference type="FunFam" id="3.40.309.10:FF:000009">
    <property type="entry name" value="Aldehyde dehydrogenase A"/>
    <property type="match status" value="1"/>
</dbReference>
<dbReference type="InterPro" id="IPR029510">
    <property type="entry name" value="Ald_DH_CS_GLU"/>
</dbReference>
<dbReference type="InterPro" id="IPR016160">
    <property type="entry name" value="Ald_DH_CS_CYS"/>
</dbReference>
<evidence type="ECO:0000256" key="2">
    <source>
        <dbReference type="ARBA" id="ARBA00023002"/>
    </source>
</evidence>
<comment type="similarity">
    <text evidence="1 4">Belongs to the aldehyde dehydrogenase family.</text>
</comment>
<dbReference type="PROSITE" id="PS00687">
    <property type="entry name" value="ALDEHYDE_DEHYDR_GLU"/>
    <property type="match status" value="1"/>
</dbReference>
<evidence type="ECO:0000256" key="1">
    <source>
        <dbReference type="ARBA" id="ARBA00009986"/>
    </source>
</evidence>
<proteinExistence type="inferred from homology"/>
<dbReference type="Gene3D" id="3.40.309.10">
    <property type="entry name" value="Aldehyde Dehydrogenase, Chain A, domain 2"/>
    <property type="match status" value="1"/>
</dbReference>
<dbReference type="PANTHER" id="PTHR11699">
    <property type="entry name" value="ALDEHYDE DEHYDROGENASE-RELATED"/>
    <property type="match status" value="1"/>
</dbReference>
<evidence type="ECO:0000313" key="7">
    <source>
        <dbReference type="Proteomes" id="UP000266677"/>
    </source>
</evidence>
<keyword evidence="2 4" id="KW-0560">Oxidoreductase</keyword>
<dbReference type="RefSeq" id="WP_120037925.1">
    <property type="nucleotide sequence ID" value="NZ_QZFU01000010.1"/>
</dbReference>
<dbReference type="SUPFAM" id="SSF53720">
    <property type="entry name" value="ALDH-like"/>
    <property type="match status" value="1"/>
</dbReference>